<dbReference type="STRING" id="656024.FsymDg_0922"/>
<dbReference type="InterPro" id="IPR002591">
    <property type="entry name" value="Phosphodiest/P_Trfase"/>
</dbReference>
<dbReference type="AlphaFoldDB" id="F8AX79"/>
<organism evidence="2 3">
    <name type="scientific">Candidatus Protofrankia datiscae</name>
    <dbReference type="NCBI Taxonomy" id="2716812"/>
    <lineage>
        <taxon>Bacteria</taxon>
        <taxon>Bacillati</taxon>
        <taxon>Actinomycetota</taxon>
        <taxon>Actinomycetes</taxon>
        <taxon>Frankiales</taxon>
        <taxon>Frankiaceae</taxon>
        <taxon>Protofrankia</taxon>
    </lineage>
</organism>
<proteinExistence type="predicted"/>
<dbReference type="EMBL" id="CP002801">
    <property type="protein sequence ID" value="AEH08428.1"/>
    <property type="molecule type" value="Genomic_DNA"/>
</dbReference>
<dbReference type="eggNOG" id="COG1524">
    <property type="taxonomic scope" value="Bacteria"/>
</dbReference>
<evidence type="ECO:0000256" key="1">
    <source>
        <dbReference type="SAM" id="MobiDB-lite"/>
    </source>
</evidence>
<dbReference type="GO" id="GO:0016787">
    <property type="term" value="F:hydrolase activity"/>
    <property type="evidence" value="ECO:0007669"/>
    <property type="project" value="UniProtKB-ARBA"/>
</dbReference>
<evidence type="ECO:0000313" key="3">
    <source>
        <dbReference type="Proteomes" id="UP000001549"/>
    </source>
</evidence>
<feature type="region of interest" description="Disordered" evidence="1">
    <location>
        <begin position="1"/>
        <end position="80"/>
    </location>
</feature>
<dbReference type="PANTHER" id="PTHR10151:SF120">
    <property type="entry name" value="BIS(5'-ADENOSYL)-TRIPHOSPHATASE"/>
    <property type="match status" value="1"/>
</dbReference>
<protein>
    <submittedName>
        <fullName evidence="2">Type I phosphodiesterase/nucleotide pyrophosphatase</fullName>
    </submittedName>
</protein>
<accession>F8AX79</accession>
<keyword evidence="3" id="KW-1185">Reference proteome</keyword>
<reference evidence="2 3" key="1">
    <citation type="submission" date="2011-05" db="EMBL/GenBank/DDBJ databases">
        <title>Complete sequence of chromosome of Frankia symbiont of Datisca glomerata.</title>
        <authorList>
            <consortium name="US DOE Joint Genome Institute"/>
            <person name="Lucas S."/>
            <person name="Han J."/>
            <person name="Lapidus A."/>
            <person name="Cheng J.-F."/>
            <person name="Goodwin L."/>
            <person name="Pitluck S."/>
            <person name="Peters L."/>
            <person name="Mikhailova N."/>
            <person name="Chertkov O."/>
            <person name="Teshima H."/>
            <person name="Han C."/>
            <person name="Tapia R."/>
            <person name="Land M."/>
            <person name="Hauser L."/>
            <person name="Kyrpides N."/>
            <person name="Ivanova N."/>
            <person name="Pagani I."/>
            <person name="Berry A."/>
            <person name="Pawlowski K."/>
            <person name="Persson T."/>
            <person name="Vanden Heuvel B."/>
            <person name="Benson D."/>
            <person name="Woyke T."/>
        </authorList>
    </citation>
    <scope>NUCLEOTIDE SEQUENCE [LARGE SCALE GENOMIC DNA]</scope>
    <source>
        <strain evidence="3">4085684</strain>
    </source>
</reference>
<dbReference type="KEGG" id="fsy:FsymDg_0922"/>
<dbReference type="HOGENOM" id="CLU_502271_0_0_11"/>
<gene>
    <name evidence="2" type="ordered locus">FsymDg_0922</name>
</gene>
<dbReference type="PANTHER" id="PTHR10151">
    <property type="entry name" value="ECTONUCLEOTIDE PYROPHOSPHATASE/PHOSPHODIESTERASE"/>
    <property type="match status" value="1"/>
</dbReference>
<dbReference type="Gene3D" id="3.40.720.10">
    <property type="entry name" value="Alkaline Phosphatase, subunit A"/>
    <property type="match status" value="2"/>
</dbReference>
<feature type="compositionally biased region" description="Basic and acidic residues" evidence="1">
    <location>
        <begin position="34"/>
        <end position="49"/>
    </location>
</feature>
<dbReference type="RefSeq" id="WP_013872406.1">
    <property type="nucleotide sequence ID" value="NC_015656.1"/>
</dbReference>
<dbReference type="SUPFAM" id="SSF53649">
    <property type="entry name" value="Alkaline phosphatase-like"/>
    <property type="match status" value="2"/>
</dbReference>
<evidence type="ECO:0000313" key="2">
    <source>
        <dbReference type="EMBL" id="AEH08428.1"/>
    </source>
</evidence>
<sequence>MPSSKPVQPAQLGAPGVSGAVDTAVEPPEAQAVDDGHTRYDGVRPRHPGDAPAGLTGDVLLEPADDTSTGHPAGRPGGVPFRRAGGGEVAAAVAVLTAPELAGIVDLVAWVDDGWLHVANADGASRLSLTIGLDSPWEVLRGRDPVAVRDPMHGVPLEQALRDPSPPNARNSYPLAGVRLASVFADPARSPDVVVVHSAAHHWPERGGHLGEHGSLDAGQSRAPLLLSGAGVHGRGSLDRHARVVDVAPTLAYLAGASMTGPDGVPGGAAGPRGLPGLDGLDGLDDLADLAGPDVDGRALAELCAPGARHVVGLLWDGVNCNDLLAMAGAGELPAVARLLARGVALTGGAVAEFPSVTLANHTSALTGVGPGRHGILNNAYFDRETGRRIVANDASTWHRACEQLRPGVRTVFEAIAAARPGVSTACVNEPIDRGATYSTFGLVRAMNSTAGAGGLGEHLPSAADDPHATQEWVAADPDYAWSTQVDALGLAQIRQLWGEQAAEPPAFTWWNTTVTDTGHHGGGPYSPQSRASMADADRRLGVFLDLLEARGLADDTVILLTADHGSEGADPSRTGDWDAALRAADIPFRDEAYGFLYLAPSTATDT</sequence>
<dbReference type="InterPro" id="IPR017850">
    <property type="entry name" value="Alkaline_phosphatase_core_sf"/>
</dbReference>
<name>F8AX79_9ACTN</name>
<dbReference type="Pfam" id="PF01663">
    <property type="entry name" value="Phosphodiest"/>
    <property type="match status" value="1"/>
</dbReference>
<dbReference type="Proteomes" id="UP000001549">
    <property type="component" value="Chromosome"/>
</dbReference>